<gene>
    <name evidence="1" type="ORF">F4821DRAFT_262246</name>
</gene>
<comment type="caution">
    <text evidence="1">The sequence shown here is derived from an EMBL/GenBank/DDBJ whole genome shotgun (WGS) entry which is preliminary data.</text>
</comment>
<reference evidence="1 2" key="1">
    <citation type="journal article" date="2022" name="New Phytol.">
        <title>Ecological generalism drives hyperdiversity of secondary metabolite gene clusters in xylarialean endophytes.</title>
        <authorList>
            <person name="Franco M.E.E."/>
            <person name="Wisecaver J.H."/>
            <person name="Arnold A.E."/>
            <person name="Ju Y.M."/>
            <person name="Slot J.C."/>
            <person name="Ahrendt S."/>
            <person name="Moore L.P."/>
            <person name="Eastman K.E."/>
            <person name="Scott K."/>
            <person name="Konkel Z."/>
            <person name="Mondo S.J."/>
            <person name="Kuo A."/>
            <person name="Hayes R.D."/>
            <person name="Haridas S."/>
            <person name="Andreopoulos B."/>
            <person name="Riley R."/>
            <person name="LaButti K."/>
            <person name="Pangilinan J."/>
            <person name="Lipzen A."/>
            <person name="Amirebrahimi M."/>
            <person name="Yan J."/>
            <person name="Adam C."/>
            <person name="Keymanesh K."/>
            <person name="Ng V."/>
            <person name="Louie K."/>
            <person name="Northen T."/>
            <person name="Drula E."/>
            <person name="Henrissat B."/>
            <person name="Hsieh H.M."/>
            <person name="Youens-Clark K."/>
            <person name="Lutzoni F."/>
            <person name="Miadlikowska J."/>
            <person name="Eastwood D.C."/>
            <person name="Hamelin R.C."/>
            <person name="Grigoriev I.V."/>
            <person name="U'Ren J.M."/>
        </authorList>
    </citation>
    <scope>NUCLEOTIDE SEQUENCE [LARGE SCALE GENOMIC DNA]</scope>
    <source>
        <strain evidence="1 2">ER1909</strain>
    </source>
</reference>
<dbReference type="EMBL" id="MU394342">
    <property type="protein sequence ID" value="KAI6084061.1"/>
    <property type="molecule type" value="Genomic_DNA"/>
</dbReference>
<proteinExistence type="predicted"/>
<evidence type="ECO:0000313" key="1">
    <source>
        <dbReference type="EMBL" id="KAI6084061.1"/>
    </source>
</evidence>
<name>A0ACC0CU82_9PEZI</name>
<keyword evidence="2" id="KW-1185">Reference proteome</keyword>
<accession>A0ACC0CU82</accession>
<dbReference type="Proteomes" id="UP001497680">
    <property type="component" value="Unassembled WGS sequence"/>
</dbReference>
<evidence type="ECO:0000313" key="2">
    <source>
        <dbReference type="Proteomes" id="UP001497680"/>
    </source>
</evidence>
<organism evidence="1 2">
    <name type="scientific">Hypoxylon rubiginosum</name>
    <dbReference type="NCBI Taxonomy" id="110542"/>
    <lineage>
        <taxon>Eukaryota</taxon>
        <taxon>Fungi</taxon>
        <taxon>Dikarya</taxon>
        <taxon>Ascomycota</taxon>
        <taxon>Pezizomycotina</taxon>
        <taxon>Sordariomycetes</taxon>
        <taxon>Xylariomycetidae</taxon>
        <taxon>Xylariales</taxon>
        <taxon>Hypoxylaceae</taxon>
        <taxon>Hypoxylon</taxon>
    </lineage>
</organism>
<protein>
    <submittedName>
        <fullName evidence="1">Phospholipase/carboxylesterase</fullName>
    </submittedName>
</protein>
<sequence length="233" mass="26343">MLTQIHVVGPQEGHEHTHTIIFLHGKGSNCEEFAGEFFESEASEPAGQPRTLPDLFPTVRWVFPSAPFSESEMFNMRQWFDMESVQSPNQAPERQIPGLEQSIQLVLDVVEHEESLVPCEKIFLGGISQGFATVYSAYVSSDKTYAGLIGLCSWAPSAALRIINEAQNNASNPIGNTRRRIWAFLGHSQDDDVIPIEEGRKLRDTFGDRIDTKVEFHDEQEEFTRMPMGWYIP</sequence>